<gene>
    <name evidence="2" type="ORF">ACFPIB_09565</name>
</gene>
<dbReference type="Pfam" id="PF07332">
    <property type="entry name" value="Phage_holin_3_6"/>
    <property type="match status" value="1"/>
</dbReference>
<name>A0ABW0E904_9BACT</name>
<feature type="transmembrane region" description="Helical" evidence="1">
    <location>
        <begin position="82"/>
        <end position="103"/>
    </location>
</feature>
<evidence type="ECO:0000256" key="1">
    <source>
        <dbReference type="SAM" id="Phobius"/>
    </source>
</evidence>
<proteinExistence type="predicted"/>
<evidence type="ECO:0000313" key="3">
    <source>
        <dbReference type="Proteomes" id="UP001596161"/>
    </source>
</evidence>
<sequence length="128" mass="14547">MTNTDNPNDNSRSGRPADMISNLMGYIDTRIDLIRLDIQNKMKAGFVGILHALMLGFTAFMALIFLNIFLGLLLNDLLDSQFWGFGILTAFYIILFLIFFFGLDKKTFQGVADKTFENTIYKNDKTAK</sequence>
<dbReference type="RefSeq" id="WP_378017228.1">
    <property type="nucleotide sequence ID" value="NZ_JBHSKT010000005.1"/>
</dbReference>
<dbReference type="EMBL" id="JBHSKT010000005">
    <property type="protein sequence ID" value="MFC5270857.1"/>
    <property type="molecule type" value="Genomic_DNA"/>
</dbReference>
<organism evidence="2 3">
    <name type="scientific">Adhaeribacter terreus</name>
    <dbReference type="NCBI Taxonomy" id="529703"/>
    <lineage>
        <taxon>Bacteria</taxon>
        <taxon>Pseudomonadati</taxon>
        <taxon>Bacteroidota</taxon>
        <taxon>Cytophagia</taxon>
        <taxon>Cytophagales</taxon>
        <taxon>Hymenobacteraceae</taxon>
        <taxon>Adhaeribacter</taxon>
    </lineage>
</organism>
<dbReference type="Proteomes" id="UP001596161">
    <property type="component" value="Unassembled WGS sequence"/>
</dbReference>
<feature type="transmembrane region" description="Helical" evidence="1">
    <location>
        <begin position="44"/>
        <end position="70"/>
    </location>
</feature>
<keyword evidence="3" id="KW-1185">Reference proteome</keyword>
<protein>
    <submittedName>
        <fullName evidence="2">Phage holin family protein</fullName>
    </submittedName>
</protein>
<reference evidence="3" key="1">
    <citation type="journal article" date="2019" name="Int. J. Syst. Evol. Microbiol.">
        <title>The Global Catalogue of Microorganisms (GCM) 10K type strain sequencing project: providing services to taxonomists for standard genome sequencing and annotation.</title>
        <authorList>
            <consortium name="The Broad Institute Genomics Platform"/>
            <consortium name="The Broad Institute Genome Sequencing Center for Infectious Disease"/>
            <person name="Wu L."/>
            <person name="Ma J."/>
        </authorList>
    </citation>
    <scope>NUCLEOTIDE SEQUENCE [LARGE SCALE GENOMIC DNA]</scope>
    <source>
        <strain evidence="3">KACC 12602</strain>
    </source>
</reference>
<accession>A0ABW0E904</accession>
<evidence type="ECO:0000313" key="2">
    <source>
        <dbReference type="EMBL" id="MFC5270857.1"/>
    </source>
</evidence>
<keyword evidence="1" id="KW-0812">Transmembrane</keyword>
<keyword evidence="1" id="KW-0472">Membrane</keyword>
<comment type="caution">
    <text evidence="2">The sequence shown here is derived from an EMBL/GenBank/DDBJ whole genome shotgun (WGS) entry which is preliminary data.</text>
</comment>
<dbReference type="InterPro" id="IPR009937">
    <property type="entry name" value="Phage_holin_3_6"/>
</dbReference>
<keyword evidence="1" id="KW-1133">Transmembrane helix</keyword>